<name>M5JSQ0_9HYPH</name>
<accession>M5JSQ0</accession>
<proteinExistence type="predicted"/>
<dbReference type="AlphaFoldDB" id="M5JSQ0"/>
<reference evidence="1 2" key="1">
    <citation type="journal article" date="2013" name="Gut Pathog.">
        <title>Draft genome of Ochrobactrum intermedium strain M86 isolated from non-ulcer dyspeptic individual from India.</title>
        <authorList>
            <person name="Kulkarni G."/>
            <person name="Dhotre D."/>
            <person name="Dharne M."/>
            <person name="Shetty S."/>
            <person name="Chowdhury S."/>
            <person name="Misra V."/>
            <person name="Misra S."/>
            <person name="Patole M."/>
            <person name="Shouche Y."/>
        </authorList>
    </citation>
    <scope>NUCLEOTIDE SEQUENCE [LARGE SCALE GENOMIC DNA]</scope>
    <source>
        <strain evidence="1 2">M86</strain>
    </source>
</reference>
<dbReference type="EMBL" id="AOGE01000001">
    <property type="protein sequence ID" value="ELT51210.1"/>
    <property type="molecule type" value="Genomic_DNA"/>
</dbReference>
<evidence type="ECO:0000313" key="2">
    <source>
        <dbReference type="Proteomes" id="UP000011971"/>
    </source>
</evidence>
<dbReference type="RefSeq" id="WP_006470236.1">
    <property type="nucleotide sequence ID" value="NZ_AOGE01000001.1"/>
</dbReference>
<sequence>MSDFNYVNLYAKVAGFRIMVMANRIACTDNFSRAAHDTLVGKLDELIKLARETIAAQCKLALHPDSPEADDLGEQIWGSGQDLTYNWREPDGIDFRIVARNAGGEYENRAATAEEKAETCRAIYFESESDFTDEKTADLYLIWQAAAELEAEAGQRLA</sequence>
<comment type="caution">
    <text evidence="1">The sequence shown here is derived from an EMBL/GenBank/DDBJ whole genome shotgun (WGS) entry which is preliminary data.</text>
</comment>
<protein>
    <submittedName>
        <fullName evidence="1">Uncharacterized protein</fullName>
    </submittedName>
</protein>
<dbReference type="Proteomes" id="UP000011971">
    <property type="component" value="Unassembled WGS sequence"/>
</dbReference>
<gene>
    <name evidence="1" type="ORF">D584_00135</name>
</gene>
<organism evidence="1 2">
    <name type="scientific">Brucella intermedia M86</name>
    <dbReference type="NCBI Taxonomy" id="1234597"/>
    <lineage>
        <taxon>Bacteria</taxon>
        <taxon>Pseudomonadati</taxon>
        <taxon>Pseudomonadota</taxon>
        <taxon>Alphaproteobacteria</taxon>
        <taxon>Hyphomicrobiales</taxon>
        <taxon>Brucellaceae</taxon>
        <taxon>Brucella/Ochrobactrum group</taxon>
        <taxon>Brucella</taxon>
    </lineage>
</organism>
<dbReference type="OrthoDB" id="8077877at2"/>
<dbReference type="PATRIC" id="fig|1234597.4.peg.29"/>
<evidence type="ECO:0000313" key="1">
    <source>
        <dbReference type="EMBL" id="ELT51210.1"/>
    </source>
</evidence>